<proteinExistence type="predicted"/>
<keyword evidence="1" id="KW-1185">Reference proteome</keyword>
<protein>
    <submittedName>
        <fullName evidence="2">Uncharacterized protein</fullName>
    </submittedName>
</protein>
<evidence type="ECO:0000313" key="1">
    <source>
        <dbReference type="Proteomes" id="UP000887574"/>
    </source>
</evidence>
<dbReference type="Proteomes" id="UP000887574">
    <property type="component" value="Unplaced"/>
</dbReference>
<reference evidence="2" key="1">
    <citation type="submission" date="2022-11" db="UniProtKB">
        <authorList>
            <consortium name="WormBaseParasite"/>
        </authorList>
    </citation>
    <scope>IDENTIFICATION</scope>
</reference>
<accession>A0A915E346</accession>
<dbReference type="WBParaSite" id="jg25971">
    <property type="protein sequence ID" value="jg25971"/>
    <property type="gene ID" value="jg25971"/>
</dbReference>
<organism evidence="1 2">
    <name type="scientific">Ditylenchus dipsaci</name>
    <dbReference type="NCBI Taxonomy" id="166011"/>
    <lineage>
        <taxon>Eukaryota</taxon>
        <taxon>Metazoa</taxon>
        <taxon>Ecdysozoa</taxon>
        <taxon>Nematoda</taxon>
        <taxon>Chromadorea</taxon>
        <taxon>Rhabditida</taxon>
        <taxon>Tylenchina</taxon>
        <taxon>Tylenchomorpha</taxon>
        <taxon>Sphaerularioidea</taxon>
        <taxon>Anguinidae</taxon>
        <taxon>Anguininae</taxon>
        <taxon>Ditylenchus</taxon>
    </lineage>
</organism>
<sequence>MLPDMDTFSLYKAANLSGKNGSQEAVTLIYSCPVPPAGLKQEHDILRCFALDNSVDNYIAMGFSNGRINITKADVESPIKFSRGEDIRDTHTQRTYPV</sequence>
<evidence type="ECO:0000313" key="2">
    <source>
        <dbReference type="WBParaSite" id="jg25971"/>
    </source>
</evidence>
<name>A0A915E346_9BILA</name>
<dbReference type="AlphaFoldDB" id="A0A915E346"/>